<proteinExistence type="predicted"/>
<keyword evidence="2" id="KW-1185">Reference proteome</keyword>
<accession>A0ABT8JFC7</accession>
<sequence length="362" mass="41507">MTVQSSQPGGKQHVIPAAHIANFSNNETIPRKRSRPVFFRRDGMETAVPVKAGNVGFREHIYTIQDTTYLDDERYVDRTWTYVEKNLSLAVQALEQHKGGPTFDGVLWVTVLVPFVSQLFCRGEDFEKLLFDRAPSLELLNKQLEFNSQDNTNMNRLIDFQIYCGLFCNAEWRVLHNRTDIPFVLSDLGYTTINADRYGYGRGKGYFIPISKTVAIVITQRHPINQQPSNLYGKKIMMIHGPVTDKNKVKLFNKRIVKSAHVEAYGPSKEVLDEAWGERAVRRKEAPAGASLIQSRLVDALKIQIHWKWMDLFDIPPSVRKEVYGGRVIELAEGMVESKVPQAIVYNEKMKNSFYTMVYKEL</sequence>
<evidence type="ECO:0000313" key="2">
    <source>
        <dbReference type="Proteomes" id="UP001174205"/>
    </source>
</evidence>
<comment type="caution">
    <text evidence="1">The sequence shown here is derived from an EMBL/GenBank/DDBJ whole genome shotgun (WGS) entry which is preliminary data.</text>
</comment>
<dbReference type="InterPro" id="IPR025332">
    <property type="entry name" value="DUF4238"/>
</dbReference>
<dbReference type="Pfam" id="PF14022">
    <property type="entry name" value="DUF4238"/>
    <property type="match status" value="1"/>
</dbReference>
<evidence type="ECO:0000313" key="1">
    <source>
        <dbReference type="EMBL" id="MDN4603843.1"/>
    </source>
</evidence>
<name>A0ABT8JFC7_9BACL</name>
<protein>
    <submittedName>
        <fullName evidence="1">DUF4238 domain-containing protein</fullName>
    </submittedName>
</protein>
<dbReference type="Proteomes" id="UP001174205">
    <property type="component" value="Unassembled WGS sequence"/>
</dbReference>
<reference evidence="1" key="1">
    <citation type="submission" date="2023-03" db="EMBL/GenBank/DDBJ databases">
        <title>MT1 and MT2 Draft Genomes of Novel Species.</title>
        <authorList>
            <person name="Venkateswaran K."/>
        </authorList>
    </citation>
    <scope>NUCLEOTIDE SEQUENCE</scope>
    <source>
        <strain evidence="1">F6_3S_P_1C</strain>
    </source>
</reference>
<dbReference type="EMBL" id="JAROCD010000011">
    <property type="protein sequence ID" value="MDN4603843.1"/>
    <property type="molecule type" value="Genomic_DNA"/>
</dbReference>
<gene>
    <name evidence="1" type="ORF">P5G61_21555</name>
</gene>
<dbReference type="RefSeq" id="WP_024630821.1">
    <property type="nucleotide sequence ID" value="NZ_JAROCD010000011.1"/>
</dbReference>
<organism evidence="1 2">
    <name type="scientific">Paenibacillus vandeheii</name>
    <dbReference type="NCBI Taxonomy" id="3035917"/>
    <lineage>
        <taxon>Bacteria</taxon>
        <taxon>Bacillati</taxon>
        <taxon>Bacillota</taxon>
        <taxon>Bacilli</taxon>
        <taxon>Bacillales</taxon>
        <taxon>Paenibacillaceae</taxon>
        <taxon>Paenibacillus</taxon>
    </lineage>
</organism>